<organism evidence="3 4">
    <name type="scientific">Nitrospira defluvii</name>
    <dbReference type="NCBI Taxonomy" id="330214"/>
    <lineage>
        <taxon>Bacteria</taxon>
        <taxon>Pseudomonadati</taxon>
        <taxon>Nitrospirota</taxon>
        <taxon>Nitrospiria</taxon>
        <taxon>Nitrospirales</taxon>
        <taxon>Nitrospiraceae</taxon>
        <taxon>Nitrospira</taxon>
    </lineage>
</organism>
<dbReference type="Proteomes" id="UP000675880">
    <property type="component" value="Unassembled WGS sequence"/>
</dbReference>
<proteinExistence type="predicted"/>
<evidence type="ECO:0000259" key="2">
    <source>
        <dbReference type="Pfam" id="PF10057"/>
    </source>
</evidence>
<gene>
    <name evidence="3" type="ORF">NSPZN2_100223</name>
</gene>
<sequence>MSSHWWMIRHLSTEEQTMASLSTNKADVEYAVMMTVLNFHSEFMKSGYSHVDVQWSTDLIHVTLTRNGSVPAEARLAQSEEGRALLRQVHEALFTSCQAELMQRIETVMDRKVRTMVTSLDPVSGRSHIAVYLQDVPRPPTYPNVSPPLGRADADYHKD</sequence>
<reference evidence="3 4" key="1">
    <citation type="submission" date="2021-02" db="EMBL/GenBank/DDBJ databases">
        <authorList>
            <person name="Han P."/>
        </authorList>
    </citation>
    <scope>NUCLEOTIDE SEQUENCE [LARGE SCALE GENOMIC DNA]</scope>
    <source>
        <strain evidence="3">Candidatus Nitrospira sp. ZN2</strain>
    </source>
</reference>
<feature type="region of interest" description="Disordered" evidence="1">
    <location>
        <begin position="140"/>
        <end position="159"/>
    </location>
</feature>
<accession>A0ABM8R1U7</accession>
<name>A0ABM8R1U7_9BACT</name>
<feature type="domain" description="Na+-translocating membrane potential-generating system MpsC" evidence="2">
    <location>
        <begin position="27"/>
        <end position="134"/>
    </location>
</feature>
<comment type="caution">
    <text evidence="3">The sequence shown here is derived from an EMBL/GenBank/DDBJ whole genome shotgun (WGS) entry which is preliminary data.</text>
</comment>
<evidence type="ECO:0000313" key="3">
    <source>
        <dbReference type="EMBL" id="CAE6728307.1"/>
    </source>
</evidence>
<keyword evidence="4" id="KW-1185">Reference proteome</keyword>
<dbReference type="EMBL" id="CAJNBJ010000002">
    <property type="protein sequence ID" value="CAE6728307.1"/>
    <property type="molecule type" value="Genomic_DNA"/>
</dbReference>
<protein>
    <recommendedName>
        <fullName evidence="2">Na+-translocating membrane potential-generating system MpsC domain-containing protein</fullName>
    </recommendedName>
</protein>
<dbReference type="Pfam" id="PF10057">
    <property type="entry name" value="MpsC"/>
    <property type="match status" value="1"/>
</dbReference>
<evidence type="ECO:0000313" key="4">
    <source>
        <dbReference type="Proteomes" id="UP000675880"/>
    </source>
</evidence>
<evidence type="ECO:0000256" key="1">
    <source>
        <dbReference type="SAM" id="MobiDB-lite"/>
    </source>
</evidence>
<dbReference type="InterPro" id="IPR018745">
    <property type="entry name" value="MpsC"/>
</dbReference>